<dbReference type="OMA" id="AECHHAS"/>
<dbReference type="GO" id="GO:0102193">
    <property type="term" value="F:protein-ribulosamine 3-kinase activity"/>
    <property type="evidence" value="ECO:0007669"/>
    <property type="project" value="UniProtKB-EC"/>
</dbReference>
<dbReference type="GeneID" id="19240550"/>
<evidence type="ECO:0000256" key="2">
    <source>
        <dbReference type="ARBA" id="ARBA00048655"/>
    </source>
</evidence>
<dbReference type="Pfam" id="PF03881">
    <property type="entry name" value="Fructosamin_kin"/>
    <property type="match status" value="1"/>
</dbReference>
<dbReference type="PANTHER" id="PTHR12149:SF8">
    <property type="entry name" value="PROTEIN-RIBULOSAMINE 3-KINASE"/>
    <property type="match status" value="1"/>
</dbReference>
<dbReference type="eggNOG" id="KOG3021">
    <property type="taxonomic scope" value="Eukaryota"/>
</dbReference>
<keyword evidence="4" id="KW-1185">Reference proteome</keyword>
<dbReference type="HOGENOM" id="CLU_036517_1_2_1"/>
<evidence type="ECO:0000313" key="3">
    <source>
        <dbReference type="EMBL" id="ERF71730.1"/>
    </source>
</evidence>
<accession>U1HN18</accession>
<name>U1HN18_ENDPU</name>
<reference evidence="4" key="1">
    <citation type="journal article" date="2014" name="BMC Genomics">
        <title>Genome characteristics reveal the impact of lichenization on lichen-forming fungus Endocarpon pusillum Hedwig (Verrucariales, Ascomycota).</title>
        <authorList>
            <person name="Wang Y.-Y."/>
            <person name="Liu B."/>
            <person name="Zhang X.-Y."/>
            <person name="Zhou Q.-M."/>
            <person name="Zhang T."/>
            <person name="Li H."/>
            <person name="Yu Y.-F."/>
            <person name="Zhang X.-L."/>
            <person name="Hao X.-Y."/>
            <person name="Wang M."/>
            <person name="Wang L."/>
            <person name="Wei J.-C."/>
        </authorList>
    </citation>
    <scope>NUCLEOTIDE SEQUENCE [LARGE SCALE GENOMIC DNA]</scope>
    <source>
        <strain evidence="4">Z07020 / HMAS-L-300199</strain>
    </source>
</reference>
<dbReference type="EC" id="2.7.1.172" evidence="1"/>
<dbReference type="Proteomes" id="UP000019373">
    <property type="component" value="Unassembled WGS sequence"/>
</dbReference>
<dbReference type="OrthoDB" id="5772781at2759"/>
<dbReference type="InterPro" id="IPR011009">
    <property type="entry name" value="Kinase-like_dom_sf"/>
</dbReference>
<dbReference type="PANTHER" id="PTHR12149">
    <property type="entry name" value="FRUCTOSAMINE 3 KINASE-RELATED PROTEIN"/>
    <property type="match status" value="1"/>
</dbReference>
<dbReference type="SUPFAM" id="SSF56112">
    <property type="entry name" value="Protein kinase-like (PK-like)"/>
    <property type="match status" value="1"/>
</dbReference>
<sequence>MADSLIDMLPQPRQVDMYENFIVDEAVAEWLPCVAAHPYGASFWTKTTRIDVEQEDTCIQSYFLKASPNDLGKAMALSEFDGTAAIHKYVPEFGPRPVGWGQYKSDPNVYFYMCEFADMIDELPEVSSFCKTLAALHKKNMPDSNGKFGYHITTYGGTMPQYVKWSDTWEGFYIENLKGFARQERETHGPNDELDAMFPALFEKVCPRLLRPLDRGPNKIKPVLIHGDIWYGNVSTHAGTGKAITFDPSVLWAHNEYELSVMTVARYRLGRQWLKEYHRHFPICDPQEDYEDRLRLYAVHNHFCAGALRPNTKEMRQKYDFSGKRASGWLAIPVRLMTFDIWSKNIPAAMKAEDIGDTKRRTPQWSQFSRARQVSKWCQ</sequence>
<organism evidence="3 4">
    <name type="scientific">Endocarpon pusillum (strain Z07020 / HMAS-L-300199)</name>
    <name type="common">Lichen-forming fungus</name>
    <dbReference type="NCBI Taxonomy" id="1263415"/>
    <lineage>
        <taxon>Eukaryota</taxon>
        <taxon>Fungi</taxon>
        <taxon>Dikarya</taxon>
        <taxon>Ascomycota</taxon>
        <taxon>Pezizomycotina</taxon>
        <taxon>Eurotiomycetes</taxon>
        <taxon>Chaetothyriomycetidae</taxon>
        <taxon>Verrucariales</taxon>
        <taxon>Verrucariaceae</taxon>
        <taxon>Endocarpon</taxon>
    </lineage>
</organism>
<proteinExistence type="predicted"/>
<dbReference type="AlphaFoldDB" id="U1HN18"/>
<dbReference type="RefSeq" id="XP_007802652.1">
    <property type="nucleotide sequence ID" value="XM_007804461.1"/>
</dbReference>
<protein>
    <recommendedName>
        <fullName evidence="1">protein-ribulosamine 3-kinase</fullName>
        <ecNumber evidence="1">2.7.1.172</ecNumber>
    </recommendedName>
</protein>
<evidence type="ECO:0000256" key="1">
    <source>
        <dbReference type="ARBA" id="ARBA00011961"/>
    </source>
</evidence>
<evidence type="ECO:0000313" key="4">
    <source>
        <dbReference type="Proteomes" id="UP000019373"/>
    </source>
</evidence>
<dbReference type="InterPro" id="IPR016477">
    <property type="entry name" value="Fructo-/Ketosamine-3-kinase"/>
</dbReference>
<gene>
    <name evidence="3" type="ORF">EPUS_05602</name>
</gene>
<dbReference type="EMBL" id="KE721194">
    <property type="protein sequence ID" value="ERF71730.1"/>
    <property type="molecule type" value="Genomic_DNA"/>
</dbReference>
<comment type="catalytic activity">
    <reaction evidence="2">
        <text>N(6)-D-ribulosyl-L-lysyl-[protein] + ATP = N(6)-(3-O-phospho-D-ribulosyl)-L-lysyl-[protein] + ADP + H(+)</text>
        <dbReference type="Rhea" id="RHEA:48432"/>
        <dbReference type="Rhea" id="RHEA-COMP:12103"/>
        <dbReference type="Rhea" id="RHEA-COMP:12104"/>
        <dbReference type="ChEBI" id="CHEBI:15378"/>
        <dbReference type="ChEBI" id="CHEBI:30616"/>
        <dbReference type="ChEBI" id="CHEBI:90418"/>
        <dbReference type="ChEBI" id="CHEBI:90420"/>
        <dbReference type="ChEBI" id="CHEBI:456216"/>
        <dbReference type="EC" id="2.7.1.172"/>
    </reaction>
    <physiologicalReaction direction="left-to-right" evidence="2">
        <dbReference type="Rhea" id="RHEA:48433"/>
    </physiologicalReaction>
</comment>
<dbReference type="Gene3D" id="3.90.1200.10">
    <property type="match status" value="1"/>
</dbReference>